<protein>
    <submittedName>
        <fullName evidence="1">Uncharacterized protein</fullName>
    </submittedName>
</protein>
<evidence type="ECO:0000313" key="1">
    <source>
        <dbReference type="EMBL" id="KAK3066560.1"/>
    </source>
</evidence>
<evidence type="ECO:0000313" key="2">
    <source>
        <dbReference type="Proteomes" id="UP001186974"/>
    </source>
</evidence>
<gene>
    <name evidence="1" type="ORF">LTS18_001639</name>
</gene>
<dbReference type="EMBL" id="JAWDJW010005798">
    <property type="protein sequence ID" value="KAK3066560.1"/>
    <property type="molecule type" value="Genomic_DNA"/>
</dbReference>
<proteinExistence type="predicted"/>
<comment type="caution">
    <text evidence="1">The sequence shown here is derived from an EMBL/GenBank/DDBJ whole genome shotgun (WGS) entry which is preliminary data.</text>
</comment>
<feature type="non-terminal residue" evidence="1">
    <location>
        <position position="292"/>
    </location>
</feature>
<sequence>MIGTGKPQAGLLIELKDATSRSTELFDSIWAAVERANKLSLQKSRLQREYVTFAEPDKPFIRTDKGTIKRRATLTLYADYIDRFYSTRNEDIDCELEIFDVDISSIETITNSLRVIFTSILPELENAPADADVFELGLDSLLVFRAVKNIRTATGLNDQVAPRHLYANPTLASFAVALAKIVASAEKTKHRAQNGAHNGVTDGMASTMTNGAMRDDSHKMQKMIAERKRRLGAKMNPFDAVNPNHYMGLNFFFALRPDISFKEAFSKLQAGLHRTFELIPELDGKMMLASEH</sequence>
<accession>A0ACC3DET3</accession>
<organism evidence="1 2">
    <name type="scientific">Coniosporium uncinatum</name>
    <dbReference type="NCBI Taxonomy" id="93489"/>
    <lineage>
        <taxon>Eukaryota</taxon>
        <taxon>Fungi</taxon>
        <taxon>Dikarya</taxon>
        <taxon>Ascomycota</taxon>
        <taxon>Pezizomycotina</taxon>
        <taxon>Dothideomycetes</taxon>
        <taxon>Dothideomycetes incertae sedis</taxon>
        <taxon>Coniosporium</taxon>
    </lineage>
</organism>
<dbReference type="Proteomes" id="UP001186974">
    <property type="component" value="Unassembled WGS sequence"/>
</dbReference>
<name>A0ACC3DET3_9PEZI</name>
<keyword evidence="2" id="KW-1185">Reference proteome</keyword>
<reference evidence="1" key="1">
    <citation type="submission" date="2024-09" db="EMBL/GenBank/DDBJ databases">
        <title>Black Yeasts Isolated from many extreme environments.</title>
        <authorList>
            <person name="Coleine C."/>
            <person name="Stajich J.E."/>
            <person name="Selbmann L."/>
        </authorList>
    </citation>
    <scope>NUCLEOTIDE SEQUENCE</scope>
    <source>
        <strain evidence="1">CCFEE 5737</strain>
    </source>
</reference>